<dbReference type="EMBL" id="JBBWWR010000020">
    <property type="protein sequence ID" value="KAK8939488.1"/>
    <property type="molecule type" value="Genomic_DNA"/>
</dbReference>
<keyword evidence="3" id="KW-1185">Reference proteome</keyword>
<dbReference type="PANTHER" id="PTHR31374:SF118">
    <property type="entry name" value="OS01G0924966 PROTEIN"/>
    <property type="match status" value="1"/>
</dbReference>
<evidence type="ECO:0000313" key="3">
    <source>
        <dbReference type="Proteomes" id="UP001412067"/>
    </source>
</evidence>
<gene>
    <name evidence="2" type="ORF">KSP40_PGU002126</name>
</gene>
<dbReference type="PANTHER" id="PTHR31374">
    <property type="entry name" value="AUXIN-INDUCED PROTEIN-LIKE-RELATED"/>
    <property type="match status" value="1"/>
</dbReference>
<comment type="similarity">
    <text evidence="1">Belongs to the ARG7 family.</text>
</comment>
<evidence type="ECO:0000256" key="1">
    <source>
        <dbReference type="ARBA" id="ARBA00006974"/>
    </source>
</evidence>
<organism evidence="2 3">
    <name type="scientific">Platanthera guangdongensis</name>
    <dbReference type="NCBI Taxonomy" id="2320717"/>
    <lineage>
        <taxon>Eukaryota</taxon>
        <taxon>Viridiplantae</taxon>
        <taxon>Streptophyta</taxon>
        <taxon>Embryophyta</taxon>
        <taxon>Tracheophyta</taxon>
        <taxon>Spermatophyta</taxon>
        <taxon>Magnoliopsida</taxon>
        <taxon>Liliopsida</taxon>
        <taxon>Asparagales</taxon>
        <taxon>Orchidaceae</taxon>
        <taxon>Orchidoideae</taxon>
        <taxon>Orchideae</taxon>
        <taxon>Orchidinae</taxon>
        <taxon>Platanthera</taxon>
    </lineage>
</organism>
<dbReference type="InterPro" id="IPR003676">
    <property type="entry name" value="SAUR_fam"/>
</dbReference>
<proteinExistence type="inferred from homology"/>
<sequence length="151" mass="16739">MERSRSVISVKTISPKGLLSKTLQRCRSLAWISGRRDANCPVGWISVRVGPEKEKFLVRAEWMNHHLFRRLLDEAETEYGYAADGPLEFPCSVQLFHMVLWEMEQDAADAAVAAFPAVCGCVSPGTPGSRRGRSTGYRLLSPSRVAAVSPF</sequence>
<evidence type="ECO:0008006" key="4">
    <source>
        <dbReference type="Google" id="ProtNLM"/>
    </source>
</evidence>
<dbReference type="Pfam" id="PF02519">
    <property type="entry name" value="Auxin_inducible"/>
    <property type="match status" value="1"/>
</dbReference>
<evidence type="ECO:0000313" key="2">
    <source>
        <dbReference type="EMBL" id="KAK8939488.1"/>
    </source>
</evidence>
<protein>
    <recommendedName>
        <fullName evidence="4">SAUR family protein</fullName>
    </recommendedName>
</protein>
<comment type="caution">
    <text evidence="2">The sequence shown here is derived from an EMBL/GenBank/DDBJ whole genome shotgun (WGS) entry which is preliminary data.</text>
</comment>
<reference evidence="2 3" key="1">
    <citation type="journal article" date="2022" name="Nat. Plants">
        <title>Genomes of leafy and leafless Platanthera orchids illuminate the evolution of mycoheterotrophy.</title>
        <authorList>
            <person name="Li M.H."/>
            <person name="Liu K.W."/>
            <person name="Li Z."/>
            <person name="Lu H.C."/>
            <person name="Ye Q.L."/>
            <person name="Zhang D."/>
            <person name="Wang J.Y."/>
            <person name="Li Y.F."/>
            <person name="Zhong Z.M."/>
            <person name="Liu X."/>
            <person name="Yu X."/>
            <person name="Liu D.K."/>
            <person name="Tu X.D."/>
            <person name="Liu B."/>
            <person name="Hao Y."/>
            <person name="Liao X.Y."/>
            <person name="Jiang Y.T."/>
            <person name="Sun W.H."/>
            <person name="Chen J."/>
            <person name="Chen Y.Q."/>
            <person name="Ai Y."/>
            <person name="Zhai J.W."/>
            <person name="Wu S.S."/>
            <person name="Zhou Z."/>
            <person name="Hsiao Y.Y."/>
            <person name="Wu W.L."/>
            <person name="Chen Y.Y."/>
            <person name="Lin Y.F."/>
            <person name="Hsu J.L."/>
            <person name="Li C.Y."/>
            <person name="Wang Z.W."/>
            <person name="Zhao X."/>
            <person name="Zhong W.Y."/>
            <person name="Ma X.K."/>
            <person name="Ma L."/>
            <person name="Huang J."/>
            <person name="Chen G.Z."/>
            <person name="Huang M.Z."/>
            <person name="Huang L."/>
            <person name="Peng D.H."/>
            <person name="Luo Y.B."/>
            <person name="Zou S.Q."/>
            <person name="Chen S.P."/>
            <person name="Lan S."/>
            <person name="Tsai W.C."/>
            <person name="Van de Peer Y."/>
            <person name="Liu Z.J."/>
        </authorList>
    </citation>
    <scope>NUCLEOTIDE SEQUENCE [LARGE SCALE GENOMIC DNA]</scope>
    <source>
        <strain evidence="2">Lor288</strain>
    </source>
</reference>
<name>A0ABR2LF89_9ASPA</name>
<accession>A0ABR2LF89</accession>
<dbReference type="Proteomes" id="UP001412067">
    <property type="component" value="Unassembled WGS sequence"/>
</dbReference>